<feature type="region of interest" description="Disordered" evidence="1">
    <location>
        <begin position="181"/>
        <end position="200"/>
    </location>
</feature>
<protein>
    <recommendedName>
        <fullName evidence="2">eCIS core domain-containing protein</fullName>
    </recommendedName>
</protein>
<accession>A1ZPM8</accession>
<reference evidence="3 4" key="1">
    <citation type="submission" date="2007-01" db="EMBL/GenBank/DDBJ databases">
        <authorList>
            <person name="Haygood M."/>
            <person name="Podell S."/>
            <person name="Anderson C."/>
            <person name="Hopkinson B."/>
            <person name="Roe K."/>
            <person name="Barbeau K."/>
            <person name="Gaasterland T."/>
            <person name="Ferriera S."/>
            <person name="Johnson J."/>
            <person name="Kravitz S."/>
            <person name="Beeson K."/>
            <person name="Sutton G."/>
            <person name="Rogers Y.-H."/>
            <person name="Friedman R."/>
            <person name="Frazier M."/>
            <person name="Venter J.C."/>
        </authorList>
    </citation>
    <scope>NUCLEOTIDE SEQUENCE [LARGE SCALE GENOMIC DNA]</scope>
    <source>
        <strain evidence="3 4">ATCC 23134</strain>
    </source>
</reference>
<feature type="compositionally biased region" description="Low complexity" evidence="1">
    <location>
        <begin position="20"/>
        <end position="36"/>
    </location>
</feature>
<organism evidence="3 4">
    <name type="scientific">Microscilla marina ATCC 23134</name>
    <dbReference type="NCBI Taxonomy" id="313606"/>
    <lineage>
        <taxon>Bacteria</taxon>
        <taxon>Pseudomonadati</taxon>
        <taxon>Bacteroidota</taxon>
        <taxon>Cytophagia</taxon>
        <taxon>Cytophagales</taxon>
        <taxon>Microscillaceae</taxon>
        <taxon>Microscilla</taxon>
    </lineage>
</organism>
<dbReference type="EMBL" id="AAWS01000021">
    <property type="protein sequence ID" value="EAY27767.1"/>
    <property type="molecule type" value="Genomic_DNA"/>
</dbReference>
<dbReference type="AlphaFoldDB" id="A1ZPM8"/>
<feature type="compositionally biased region" description="Polar residues" evidence="1">
    <location>
        <begin position="189"/>
        <end position="200"/>
    </location>
</feature>
<evidence type="ECO:0000256" key="1">
    <source>
        <dbReference type="SAM" id="MobiDB-lite"/>
    </source>
</evidence>
<comment type="caution">
    <text evidence="3">The sequence shown here is derived from an EMBL/GenBank/DDBJ whole genome shotgun (WGS) entry which is preliminary data.</text>
</comment>
<evidence type="ECO:0000313" key="3">
    <source>
        <dbReference type="EMBL" id="EAY27767.1"/>
    </source>
</evidence>
<feature type="region of interest" description="Disordered" evidence="1">
    <location>
        <begin position="359"/>
        <end position="383"/>
    </location>
</feature>
<feature type="compositionally biased region" description="Basic and acidic residues" evidence="1">
    <location>
        <begin position="362"/>
        <end position="377"/>
    </location>
</feature>
<dbReference type="eggNOG" id="COG3177">
    <property type="taxonomic scope" value="Bacteria"/>
</dbReference>
<feature type="compositionally biased region" description="Basic and acidic residues" evidence="1">
    <location>
        <begin position="209"/>
        <end position="237"/>
    </location>
</feature>
<evidence type="ECO:0000259" key="2">
    <source>
        <dbReference type="Pfam" id="PF13699"/>
    </source>
</evidence>
<feature type="region of interest" description="Disordered" evidence="1">
    <location>
        <begin position="209"/>
        <end position="244"/>
    </location>
</feature>
<keyword evidence="4" id="KW-1185">Reference proteome</keyword>
<feature type="domain" description="eCIS core" evidence="2">
    <location>
        <begin position="83"/>
        <end position="146"/>
    </location>
</feature>
<dbReference type="Pfam" id="PF13699">
    <property type="entry name" value="eCIS_core"/>
    <property type="match status" value="1"/>
</dbReference>
<evidence type="ECO:0000313" key="4">
    <source>
        <dbReference type="Proteomes" id="UP000004095"/>
    </source>
</evidence>
<dbReference type="InterPro" id="IPR025295">
    <property type="entry name" value="eCIS_core_dom"/>
</dbReference>
<proteinExistence type="predicted"/>
<sequence length="570" mass="63964">MFFKHLHMHYISKTDHEKPTTTTNTATQSTTTANSAHLPIQRKAGMPPPKQTKEGAQPPIQTKMKPYEAKQLPIQRKAKYNEHQVKANVSALTGTDVSDAQVHYNSSKPAQLQAEATAQGTQVHLGQGKEQHLGHELTHIAQQKQGRVQPTIQANNGQGINNDPKLEQEADKIGALAMKGDTIQAKKPINNTPGRSNNQPIQRYIKYRSKDQHRHPSEDQYDAMHAHEKDPKPYSEKAKKRYTKQTERFNKRYKKQVEKGKIKKHYKRRKEGWRHPQRKGLFVSNDGRMAVEAKGAASVQAWADKTLVQQSNTILKSKKSHIELQTQTSDLAVGSVPGTDTPNPHKSDFMKIKPVHTAKNGTKRDMTDPKNTEKREFGAYNSSQPEDFSKKLKFRDCGQANALILGCYQENGDLFNRVYKSKDGAITVVTNNPTATIQAYIQKVMQAEFPKKPEYADKAKAYEAYKKLSDSEAQTIDQKYGLNAAARPDLGEGITAVSAEYSTDKTGYNYHFAANVVQSSDAGDYIACEGLADNPEWYFAMYGTNKGESFHEKQKSVVQNPHISTIVDKE</sequence>
<feature type="region of interest" description="Disordered" evidence="1">
    <location>
        <begin position="13"/>
        <end position="58"/>
    </location>
</feature>
<name>A1ZPM8_MICM2</name>
<gene>
    <name evidence="3" type="ORF">M23134_03836</name>
</gene>
<dbReference type="Proteomes" id="UP000004095">
    <property type="component" value="Unassembled WGS sequence"/>
</dbReference>